<evidence type="ECO:0000313" key="1">
    <source>
        <dbReference type="EMBL" id="MCD7463818.1"/>
    </source>
</evidence>
<accession>A0ABS8SYL8</accession>
<name>A0ABS8SYL8_DATST</name>
<dbReference type="Proteomes" id="UP000823775">
    <property type="component" value="Unassembled WGS sequence"/>
</dbReference>
<dbReference type="EMBL" id="JACEIK010000917">
    <property type="protein sequence ID" value="MCD7463818.1"/>
    <property type="molecule type" value="Genomic_DNA"/>
</dbReference>
<proteinExistence type="predicted"/>
<reference evidence="1 2" key="1">
    <citation type="journal article" date="2021" name="BMC Genomics">
        <title>Datura genome reveals duplications of psychoactive alkaloid biosynthetic genes and high mutation rate following tissue culture.</title>
        <authorList>
            <person name="Rajewski A."/>
            <person name="Carter-House D."/>
            <person name="Stajich J."/>
            <person name="Litt A."/>
        </authorList>
    </citation>
    <scope>NUCLEOTIDE SEQUENCE [LARGE SCALE GENOMIC DNA]</scope>
    <source>
        <strain evidence="1">AR-01</strain>
    </source>
</reference>
<organism evidence="1 2">
    <name type="scientific">Datura stramonium</name>
    <name type="common">Jimsonweed</name>
    <name type="synonym">Common thornapple</name>
    <dbReference type="NCBI Taxonomy" id="4076"/>
    <lineage>
        <taxon>Eukaryota</taxon>
        <taxon>Viridiplantae</taxon>
        <taxon>Streptophyta</taxon>
        <taxon>Embryophyta</taxon>
        <taxon>Tracheophyta</taxon>
        <taxon>Spermatophyta</taxon>
        <taxon>Magnoliopsida</taxon>
        <taxon>eudicotyledons</taxon>
        <taxon>Gunneridae</taxon>
        <taxon>Pentapetalae</taxon>
        <taxon>asterids</taxon>
        <taxon>lamiids</taxon>
        <taxon>Solanales</taxon>
        <taxon>Solanaceae</taxon>
        <taxon>Solanoideae</taxon>
        <taxon>Datureae</taxon>
        <taxon>Datura</taxon>
    </lineage>
</organism>
<comment type="caution">
    <text evidence="1">The sequence shown here is derived from an EMBL/GenBank/DDBJ whole genome shotgun (WGS) entry which is preliminary data.</text>
</comment>
<keyword evidence="2" id="KW-1185">Reference proteome</keyword>
<sequence length="110" mass="11957">MADFGVDFGVHIVNMTSDGRFVNSIESGMLFPLGKHIRAPPLEPEFDIEHLQHQLEGVGPVQPPARFVAKPVLQDTMVRILSFLEGISQARAFPGTLSGSQVRGEAQTST</sequence>
<protein>
    <submittedName>
        <fullName evidence="1">Uncharacterized protein</fullName>
    </submittedName>
</protein>
<evidence type="ECO:0000313" key="2">
    <source>
        <dbReference type="Proteomes" id="UP000823775"/>
    </source>
</evidence>
<gene>
    <name evidence="1" type="ORF">HAX54_051467</name>
</gene>